<dbReference type="SUPFAM" id="SSF52172">
    <property type="entry name" value="CheY-like"/>
    <property type="match status" value="1"/>
</dbReference>
<keyword evidence="8" id="KW-0804">Transcription</keyword>
<keyword evidence="3" id="KW-0067">ATP-binding</keyword>
<dbReference type="PROSITE" id="PS50110">
    <property type="entry name" value="RESPONSE_REGULATORY"/>
    <property type="match status" value="1"/>
</dbReference>
<evidence type="ECO:0000256" key="6">
    <source>
        <dbReference type="ARBA" id="ARBA00023125"/>
    </source>
</evidence>
<dbReference type="CDD" id="cd17550">
    <property type="entry name" value="REC_NtrX-like"/>
    <property type="match status" value="1"/>
</dbReference>
<dbReference type="Gene3D" id="1.10.8.60">
    <property type="match status" value="1"/>
</dbReference>
<dbReference type="SUPFAM" id="SSF52540">
    <property type="entry name" value="P-loop containing nucleoside triphosphate hydrolases"/>
    <property type="match status" value="1"/>
</dbReference>
<dbReference type="Gene3D" id="1.10.10.60">
    <property type="entry name" value="Homeodomain-like"/>
    <property type="match status" value="1"/>
</dbReference>
<dbReference type="InterPro" id="IPR002197">
    <property type="entry name" value="HTH_Fis"/>
</dbReference>
<dbReference type="PANTHER" id="PTHR32071">
    <property type="entry name" value="TRANSCRIPTIONAL REGULATORY PROTEIN"/>
    <property type="match status" value="1"/>
</dbReference>
<dbReference type="GO" id="GO:0005524">
    <property type="term" value="F:ATP binding"/>
    <property type="evidence" value="ECO:0007669"/>
    <property type="project" value="UniProtKB-KW"/>
</dbReference>
<dbReference type="OrthoDB" id="5506131at2"/>
<reference evidence="13" key="1">
    <citation type="submission" date="2017-05" db="EMBL/GenBank/DDBJ databases">
        <authorList>
            <person name="Lin X."/>
        </authorList>
    </citation>
    <scope>NUCLEOTIDE SEQUENCE [LARGE SCALE GENOMIC DNA]</scope>
    <source>
        <strain evidence="13">JLT2012</strain>
    </source>
</reference>
<evidence type="ECO:0000256" key="3">
    <source>
        <dbReference type="ARBA" id="ARBA00022840"/>
    </source>
</evidence>
<dbReference type="PANTHER" id="PTHR32071:SF17">
    <property type="entry name" value="TRANSCRIPTIONAL REGULATOR (NTRC FAMILY)"/>
    <property type="match status" value="1"/>
</dbReference>
<dbReference type="Pfam" id="PF02954">
    <property type="entry name" value="HTH_8"/>
    <property type="match status" value="1"/>
</dbReference>
<dbReference type="SUPFAM" id="SSF46689">
    <property type="entry name" value="Homeodomain-like"/>
    <property type="match status" value="1"/>
</dbReference>
<keyword evidence="1 9" id="KW-0597">Phosphoprotein</keyword>
<dbReference type="GO" id="GO:0043565">
    <property type="term" value="F:sequence-specific DNA binding"/>
    <property type="evidence" value="ECO:0007669"/>
    <property type="project" value="InterPro"/>
</dbReference>
<keyword evidence="5" id="KW-0805">Transcription regulation</keyword>
<dbReference type="GO" id="GO:0006355">
    <property type="term" value="P:regulation of DNA-templated transcription"/>
    <property type="evidence" value="ECO:0007669"/>
    <property type="project" value="InterPro"/>
</dbReference>
<keyword evidence="4" id="KW-0902">Two-component regulatory system</keyword>
<dbReference type="InterPro" id="IPR025944">
    <property type="entry name" value="Sigma_54_int_dom_CS"/>
</dbReference>
<evidence type="ECO:0000256" key="9">
    <source>
        <dbReference type="PROSITE-ProRule" id="PRU00169"/>
    </source>
</evidence>
<accession>A0A219B7G9</accession>
<dbReference type="Gene3D" id="3.40.50.300">
    <property type="entry name" value="P-loop containing nucleotide triphosphate hydrolases"/>
    <property type="match status" value="1"/>
</dbReference>
<evidence type="ECO:0000313" key="13">
    <source>
        <dbReference type="Proteomes" id="UP000198462"/>
    </source>
</evidence>
<dbReference type="InterPro" id="IPR027417">
    <property type="entry name" value="P-loop_NTPase"/>
</dbReference>
<name>A0A219B7G9_9SPHN</name>
<dbReference type="SMART" id="SM00448">
    <property type="entry name" value="REC"/>
    <property type="match status" value="1"/>
</dbReference>
<dbReference type="InterPro" id="IPR001789">
    <property type="entry name" value="Sig_transdc_resp-reg_receiver"/>
</dbReference>
<evidence type="ECO:0000256" key="5">
    <source>
        <dbReference type="ARBA" id="ARBA00023015"/>
    </source>
</evidence>
<dbReference type="FunFam" id="3.40.50.300:FF:000006">
    <property type="entry name" value="DNA-binding transcriptional regulator NtrC"/>
    <property type="match status" value="1"/>
</dbReference>
<evidence type="ECO:0000259" key="11">
    <source>
        <dbReference type="PROSITE" id="PS50110"/>
    </source>
</evidence>
<keyword evidence="13" id="KW-1185">Reference proteome</keyword>
<feature type="domain" description="Response regulatory" evidence="11">
    <location>
        <begin position="4"/>
        <end position="120"/>
    </location>
</feature>
<protein>
    <submittedName>
        <fullName evidence="12">Sigma-54-dependent Fis family transcriptional regulator</fullName>
    </submittedName>
</protein>
<dbReference type="EMBL" id="NFZT01000001">
    <property type="protein sequence ID" value="OWV34211.1"/>
    <property type="molecule type" value="Genomic_DNA"/>
</dbReference>
<dbReference type="InterPro" id="IPR009057">
    <property type="entry name" value="Homeodomain-like_sf"/>
</dbReference>
<dbReference type="PROSITE" id="PS00676">
    <property type="entry name" value="SIGMA54_INTERACT_2"/>
    <property type="match status" value="1"/>
</dbReference>
<dbReference type="Proteomes" id="UP000198462">
    <property type="component" value="Unassembled WGS sequence"/>
</dbReference>
<dbReference type="Pfam" id="PF00072">
    <property type="entry name" value="Response_reg"/>
    <property type="match status" value="1"/>
</dbReference>
<dbReference type="RefSeq" id="WP_088712911.1">
    <property type="nucleotide sequence ID" value="NZ_NFZT01000001.1"/>
</dbReference>
<evidence type="ECO:0000256" key="7">
    <source>
        <dbReference type="ARBA" id="ARBA00023159"/>
    </source>
</evidence>
<dbReference type="FunFam" id="1.10.10.60:FF:000165">
    <property type="entry name" value="Two-component system nitrogen regulation response regulator NtrX"/>
    <property type="match status" value="1"/>
</dbReference>
<keyword evidence="2" id="KW-0547">Nucleotide-binding</keyword>
<comment type="caution">
    <text evidence="12">The sequence shown here is derived from an EMBL/GenBank/DDBJ whole genome shotgun (WGS) entry which is preliminary data.</text>
</comment>
<dbReference type="SMART" id="SM00382">
    <property type="entry name" value="AAA"/>
    <property type="match status" value="1"/>
</dbReference>
<proteinExistence type="predicted"/>
<dbReference type="InterPro" id="IPR002078">
    <property type="entry name" value="Sigma_54_int"/>
</dbReference>
<evidence type="ECO:0000256" key="2">
    <source>
        <dbReference type="ARBA" id="ARBA00022741"/>
    </source>
</evidence>
<evidence type="ECO:0000313" key="12">
    <source>
        <dbReference type="EMBL" id="OWV34211.1"/>
    </source>
</evidence>
<organism evidence="12 13">
    <name type="scientific">Pacificimonas flava</name>
    <dbReference type="NCBI Taxonomy" id="1234595"/>
    <lineage>
        <taxon>Bacteria</taxon>
        <taxon>Pseudomonadati</taxon>
        <taxon>Pseudomonadota</taxon>
        <taxon>Alphaproteobacteria</taxon>
        <taxon>Sphingomonadales</taxon>
        <taxon>Sphingosinicellaceae</taxon>
        <taxon>Pacificimonas</taxon>
    </lineage>
</organism>
<evidence type="ECO:0000256" key="8">
    <source>
        <dbReference type="ARBA" id="ARBA00023163"/>
    </source>
</evidence>
<dbReference type="AlphaFoldDB" id="A0A219B7G9"/>
<feature type="modified residue" description="4-aspartylphosphate" evidence="9">
    <location>
        <position position="53"/>
    </location>
</feature>
<dbReference type="PROSITE" id="PS00688">
    <property type="entry name" value="SIGMA54_INTERACT_3"/>
    <property type="match status" value="1"/>
</dbReference>
<dbReference type="Pfam" id="PF25601">
    <property type="entry name" value="AAA_lid_14"/>
    <property type="match status" value="1"/>
</dbReference>
<evidence type="ECO:0000256" key="1">
    <source>
        <dbReference type="ARBA" id="ARBA00022553"/>
    </source>
</evidence>
<dbReference type="CDD" id="cd00009">
    <property type="entry name" value="AAA"/>
    <property type="match status" value="1"/>
</dbReference>
<dbReference type="PROSITE" id="PS50045">
    <property type="entry name" value="SIGMA54_INTERACT_4"/>
    <property type="match status" value="1"/>
</dbReference>
<dbReference type="STRING" id="1234595.C725_0422"/>
<dbReference type="InterPro" id="IPR025943">
    <property type="entry name" value="Sigma_54_int_dom_ATP-bd_2"/>
</dbReference>
<keyword evidence="6" id="KW-0238">DNA-binding</keyword>
<gene>
    <name evidence="12" type="ORF">B5C34_12585</name>
</gene>
<evidence type="ECO:0000256" key="4">
    <source>
        <dbReference type="ARBA" id="ARBA00023012"/>
    </source>
</evidence>
<dbReference type="InterPro" id="IPR058031">
    <property type="entry name" value="AAA_lid_NorR"/>
</dbReference>
<sequence>MALDILVVDDEKDIRDLVAGVLEDDGYRVRTAANSDAALEALSERRPSLLILDVWLQGSRLDGIELLEEVKQRTPDLPVIIISGHGNIETAVAAIKRGAFDFIEKPFQTDALLNTIERATELERLRRENEQLRARTGDVADLIGASTAITNVRGVLKRAAPTGSRILIDGPPGSGKELAARLIHGWSDRAGGAFITVSSARLHPERVEEALFGIEQGDAATRVGMFEQAHGGTLFFDEVADMPLEAQSKILRVLTDQSFRRVGGNMPVRVDVRVLASTSRDLKREIEQGRFREDLYYRLAVVPLSVPSLDQRREDIIPLAEHFLGQLAAERALPTPTLANDAVVALQSYDWPGNVRQLRNAMERAVIFSSSEDTEITADALPPEVTGTDSGDTGAPSSAIMGAPLREAREAFEREYLKVQIRRFSGNISRTATFIGMERSALHRKLKALQLTETAHEERKD</sequence>
<dbReference type="InterPro" id="IPR011006">
    <property type="entry name" value="CheY-like_superfamily"/>
</dbReference>
<dbReference type="Gene3D" id="3.40.50.2300">
    <property type="match status" value="1"/>
</dbReference>
<dbReference type="FunFam" id="3.40.50.2300:FF:000018">
    <property type="entry name" value="DNA-binding transcriptional regulator NtrC"/>
    <property type="match status" value="1"/>
</dbReference>
<dbReference type="InterPro" id="IPR003593">
    <property type="entry name" value="AAA+_ATPase"/>
</dbReference>
<keyword evidence="7" id="KW-0010">Activator</keyword>
<evidence type="ECO:0000259" key="10">
    <source>
        <dbReference type="PROSITE" id="PS50045"/>
    </source>
</evidence>
<dbReference type="GO" id="GO:0000160">
    <property type="term" value="P:phosphorelay signal transduction system"/>
    <property type="evidence" value="ECO:0007669"/>
    <property type="project" value="UniProtKB-KW"/>
</dbReference>
<dbReference type="Pfam" id="PF00158">
    <property type="entry name" value="Sigma54_activat"/>
    <property type="match status" value="1"/>
</dbReference>
<feature type="domain" description="Sigma-54 factor interaction" evidence="10">
    <location>
        <begin position="142"/>
        <end position="367"/>
    </location>
</feature>